<comment type="caution">
    <text evidence="1">The sequence shown here is derived from an EMBL/GenBank/DDBJ whole genome shotgun (WGS) entry which is preliminary data.</text>
</comment>
<dbReference type="EMBL" id="DXDC01000006">
    <property type="protein sequence ID" value="HIY64699.1"/>
    <property type="molecule type" value="Genomic_DNA"/>
</dbReference>
<organism evidence="1 2">
    <name type="scientific">Candidatus Agrococcus pullicola</name>
    <dbReference type="NCBI Taxonomy" id="2838429"/>
    <lineage>
        <taxon>Bacteria</taxon>
        <taxon>Bacillati</taxon>
        <taxon>Actinomycetota</taxon>
        <taxon>Actinomycetes</taxon>
        <taxon>Micrococcales</taxon>
        <taxon>Microbacteriaceae</taxon>
        <taxon>Agrococcus</taxon>
    </lineage>
</organism>
<proteinExistence type="predicted"/>
<evidence type="ECO:0000313" key="2">
    <source>
        <dbReference type="Proteomes" id="UP000824005"/>
    </source>
</evidence>
<evidence type="ECO:0000313" key="1">
    <source>
        <dbReference type="EMBL" id="HIY64699.1"/>
    </source>
</evidence>
<reference evidence="1" key="1">
    <citation type="journal article" date="2021" name="PeerJ">
        <title>Extensive microbial diversity within the chicken gut microbiome revealed by metagenomics and culture.</title>
        <authorList>
            <person name="Gilroy R."/>
            <person name="Ravi A."/>
            <person name="Getino M."/>
            <person name="Pursley I."/>
            <person name="Horton D.L."/>
            <person name="Alikhan N.F."/>
            <person name="Baker D."/>
            <person name="Gharbi K."/>
            <person name="Hall N."/>
            <person name="Watson M."/>
            <person name="Adriaenssens E.M."/>
            <person name="Foster-Nyarko E."/>
            <person name="Jarju S."/>
            <person name="Secka A."/>
            <person name="Antonio M."/>
            <person name="Oren A."/>
            <person name="Chaudhuri R.R."/>
            <person name="La Ragione R."/>
            <person name="Hildebrand F."/>
            <person name="Pallen M.J."/>
        </authorList>
    </citation>
    <scope>NUCLEOTIDE SEQUENCE</scope>
    <source>
        <strain evidence="1">ChiGjej1B1-98</strain>
    </source>
</reference>
<protein>
    <submittedName>
        <fullName evidence="1">Uncharacterized protein</fullName>
    </submittedName>
</protein>
<reference evidence="1" key="2">
    <citation type="submission" date="2021-04" db="EMBL/GenBank/DDBJ databases">
        <authorList>
            <person name="Gilroy R."/>
        </authorList>
    </citation>
    <scope>NUCLEOTIDE SEQUENCE</scope>
    <source>
        <strain evidence="1">ChiGjej1B1-98</strain>
    </source>
</reference>
<gene>
    <name evidence="1" type="ORF">H9830_00300</name>
</gene>
<dbReference type="Proteomes" id="UP000824005">
    <property type="component" value="Unassembled WGS sequence"/>
</dbReference>
<accession>A0A9D2C8E2</accession>
<sequence length="171" mass="18345">MTPGAEPVRTDTFIQDGNAVYADDGDRVSVTWFADGSPVVTAAEIPTEKIEPADGVSPMSIQGCTYSSGSGYANAVGCTISGWWGTVQMAFLADYTTVQGGPDHIVDTYNGWQQCVIPTTCSRPSEIQSKYYENSTPAYSRWASTVTAPWGSWEVWMQLNVGGDSGWSTSS</sequence>
<dbReference type="AlphaFoldDB" id="A0A9D2C8E2"/>
<name>A0A9D2C8E2_9MICO</name>